<dbReference type="EMBL" id="AEDQ01000030">
    <property type="protein sequence ID" value="EFL43722.1"/>
    <property type="molecule type" value="Genomic_DNA"/>
</dbReference>
<evidence type="ECO:0008006" key="3">
    <source>
        <dbReference type="Google" id="ProtNLM"/>
    </source>
</evidence>
<organism evidence="1 2">
    <name type="scientific">Fannyhessea vaginae PB189-T1-4</name>
    <dbReference type="NCBI Taxonomy" id="866774"/>
    <lineage>
        <taxon>Bacteria</taxon>
        <taxon>Bacillati</taxon>
        <taxon>Actinomycetota</taxon>
        <taxon>Coriobacteriia</taxon>
        <taxon>Coriobacteriales</taxon>
        <taxon>Atopobiaceae</taxon>
        <taxon>Fannyhessea</taxon>
    </lineage>
</organism>
<comment type="caution">
    <text evidence="1">The sequence shown here is derived from an EMBL/GenBank/DDBJ whole genome shotgun (WGS) entry which is preliminary data.</text>
</comment>
<dbReference type="InterPro" id="IPR027266">
    <property type="entry name" value="TrmE/GcvT-like"/>
</dbReference>
<dbReference type="Gene3D" id="3.30.1360.120">
    <property type="entry name" value="Probable tRNA modification gtpase trme, domain 1"/>
    <property type="match status" value="1"/>
</dbReference>
<sequence>MYDAVHLLSHKCTLYKEHELLGATFAPDDCGVMCVTSYPCDAANADAMLCDNEDATLLLVAGTGAKKFLTNTCTNVLPKVGAIAPHVLYSVDGKVVSSIFVACFDDRPSSLTYCIIDTSPRSTLTLSSVCASATQKKPLTSNDLFDDLRIDGIGRDYIALSLFGTRAQELLSDYVKAPEKLPQKPLTCEYVHLDGHIACFVLCLAPEYYLMILSKEEADVIWRSLLSFSFLMPCVSSDAFSFLVKEYPYLARFTSEDECSFTPEELTQYALVRSDHTFFGAEALYRQKK</sequence>
<name>A0ABN0AYW1_9ACTN</name>
<reference evidence="1 2" key="1">
    <citation type="submission" date="2010-08" db="EMBL/GenBank/DDBJ databases">
        <authorList>
            <person name="Durkin A.S."/>
            <person name="Madupu R."/>
            <person name="Torralba M."/>
            <person name="Gillis M."/>
            <person name="Methe B."/>
            <person name="Sutton G."/>
            <person name="Nelson K.E."/>
        </authorList>
    </citation>
    <scope>NUCLEOTIDE SEQUENCE [LARGE SCALE GENOMIC DNA]</scope>
    <source>
        <strain evidence="1 2">PB189-T1-4</strain>
    </source>
</reference>
<accession>A0ABN0AYW1</accession>
<evidence type="ECO:0000313" key="1">
    <source>
        <dbReference type="EMBL" id="EFL43722.1"/>
    </source>
</evidence>
<gene>
    <name evidence="1" type="ORF">HMPREF9248_0172</name>
</gene>
<evidence type="ECO:0000313" key="2">
    <source>
        <dbReference type="Proteomes" id="UP000004431"/>
    </source>
</evidence>
<protein>
    <recommendedName>
        <fullName evidence="3">Cleavage/polyadenylation specificity factor A subunit C-terminal domain-containing protein</fullName>
    </recommendedName>
</protein>
<dbReference type="RefSeq" id="WP_006304585.1">
    <property type="nucleotide sequence ID" value="NZ_AEDQ01000030.1"/>
</dbReference>
<keyword evidence="2" id="KW-1185">Reference proteome</keyword>
<dbReference type="SUPFAM" id="SSF103025">
    <property type="entry name" value="Folate-binding domain"/>
    <property type="match status" value="1"/>
</dbReference>
<dbReference type="Proteomes" id="UP000004431">
    <property type="component" value="Unassembled WGS sequence"/>
</dbReference>
<proteinExistence type="predicted"/>